<dbReference type="AlphaFoldDB" id="A0A443L7J8"/>
<comment type="caution">
    <text evidence="1">The sequence shown here is derived from an EMBL/GenBank/DDBJ whole genome shotgun (WGS) entry which is preliminary data.</text>
</comment>
<protein>
    <submittedName>
        <fullName evidence="1">Uncharacterized protein</fullName>
    </submittedName>
</protein>
<reference evidence="1 2" key="1">
    <citation type="submission" date="2019-01" db="EMBL/GenBank/DDBJ databases">
        <title>Sinorhodobacter populi sp. nov. isolated from the symptomatic bark tissue of Populus euramericana canker.</title>
        <authorList>
            <person name="Xu G."/>
        </authorList>
    </citation>
    <scope>NUCLEOTIDE SEQUENCE [LARGE SCALE GENOMIC DNA]</scope>
    <source>
        <strain evidence="1 2">CCTCC AB2012026</strain>
    </source>
</reference>
<dbReference type="RefSeq" id="WP_128151355.1">
    <property type="nucleotide sequence ID" value="NZ_SAVB01000025.1"/>
</dbReference>
<dbReference type="EMBL" id="SAVB01000025">
    <property type="protein sequence ID" value="RWR45205.1"/>
    <property type="molecule type" value="Genomic_DNA"/>
</dbReference>
<name>A0A443L7J8_9RHOB</name>
<sequence>MDIVRIVPPSGEGVKSGCGTQVLMPDGTEVPFVTSVTVTFAPDIPVRAEVEVATDFVEEISAHPILGLDTLKASAARYGLQLVPVDGTVSCVTLAGKTINRLLPAGPSRATSSHG</sequence>
<evidence type="ECO:0000313" key="1">
    <source>
        <dbReference type="EMBL" id="RWR45205.1"/>
    </source>
</evidence>
<evidence type="ECO:0000313" key="2">
    <source>
        <dbReference type="Proteomes" id="UP000286594"/>
    </source>
</evidence>
<gene>
    <name evidence="1" type="ORF">EOW65_16635</name>
</gene>
<organism evidence="1 2">
    <name type="scientific">Paenirhodobacter ferrireducens</name>
    <dbReference type="NCBI Taxonomy" id="1215032"/>
    <lineage>
        <taxon>Bacteria</taxon>
        <taxon>Pseudomonadati</taxon>
        <taxon>Pseudomonadota</taxon>
        <taxon>Alphaproteobacteria</taxon>
        <taxon>Rhodobacterales</taxon>
        <taxon>Rhodobacter group</taxon>
        <taxon>Paenirhodobacter</taxon>
    </lineage>
</organism>
<dbReference type="Proteomes" id="UP000286594">
    <property type="component" value="Unassembled WGS sequence"/>
</dbReference>
<accession>A0A443L7J8</accession>
<proteinExistence type="predicted"/>
<keyword evidence="2" id="KW-1185">Reference proteome</keyword>